<dbReference type="AlphaFoldDB" id="A0A2R5F5A3"/>
<keyword evidence="3" id="KW-1185">Reference proteome</keyword>
<gene>
    <name evidence="2" type="ORF">NMK_0383</name>
</gene>
<accession>A0A2R5F5A3</accession>
<dbReference type="SUPFAM" id="SSF53850">
    <property type="entry name" value="Periplasmic binding protein-like II"/>
    <property type="match status" value="1"/>
</dbReference>
<feature type="chain" id="PRO_5015323519" description="Phosphate ABC transporter substrate-binding protein" evidence="1">
    <location>
        <begin position="23"/>
        <end position="141"/>
    </location>
</feature>
<sequence length="141" mass="16011">MKYFRLFMLLFMSLSVSLPAHAGLVVIVSATSPVEHLSREDVVNIFMGRYRKLPDGSMAYPLDVNDDSPERREFYKKLLDKSIAEINAYWSRLMFSGRTTPPKSLPPQDVLDIVARAPGMVGYVDRGKLRNSVKVVYELPD</sequence>
<reference evidence="2 3" key="1">
    <citation type="journal article" date="2018" name="Environ. Microbiol.">
        <title>Isolation and genomic characterization of Novimethylophilus kurashikiensis gen. nov. sp. nov., a new lanthanide-dependent methylotrophic species of Methylophilaceae.</title>
        <authorList>
            <person name="Lv H."/>
            <person name="Sahin N."/>
            <person name="Tani A."/>
        </authorList>
    </citation>
    <scope>NUCLEOTIDE SEQUENCE [LARGE SCALE GENOMIC DNA]</scope>
    <source>
        <strain evidence="2 3">La2-4</strain>
    </source>
</reference>
<organism evidence="2 3">
    <name type="scientific">Novimethylophilus kurashikiensis</name>
    <dbReference type="NCBI Taxonomy" id="1825523"/>
    <lineage>
        <taxon>Bacteria</taxon>
        <taxon>Pseudomonadati</taxon>
        <taxon>Pseudomonadota</taxon>
        <taxon>Betaproteobacteria</taxon>
        <taxon>Nitrosomonadales</taxon>
        <taxon>Methylophilaceae</taxon>
        <taxon>Novimethylophilus</taxon>
    </lineage>
</organism>
<evidence type="ECO:0000313" key="2">
    <source>
        <dbReference type="EMBL" id="GBG12848.1"/>
    </source>
</evidence>
<evidence type="ECO:0008006" key="4">
    <source>
        <dbReference type="Google" id="ProtNLM"/>
    </source>
</evidence>
<dbReference type="Gene3D" id="3.40.190.10">
    <property type="entry name" value="Periplasmic binding protein-like II"/>
    <property type="match status" value="1"/>
</dbReference>
<keyword evidence="1" id="KW-0732">Signal</keyword>
<comment type="caution">
    <text evidence="2">The sequence shown here is derived from an EMBL/GenBank/DDBJ whole genome shotgun (WGS) entry which is preliminary data.</text>
</comment>
<dbReference type="RefSeq" id="WP_109014073.1">
    <property type="nucleotide sequence ID" value="NZ_BDOQ01000002.1"/>
</dbReference>
<feature type="signal peptide" evidence="1">
    <location>
        <begin position="1"/>
        <end position="22"/>
    </location>
</feature>
<evidence type="ECO:0000256" key="1">
    <source>
        <dbReference type="SAM" id="SignalP"/>
    </source>
</evidence>
<dbReference type="OrthoDB" id="5368589at2"/>
<proteinExistence type="predicted"/>
<dbReference type="EMBL" id="BDOQ01000002">
    <property type="protein sequence ID" value="GBG12848.1"/>
    <property type="molecule type" value="Genomic_DNA"/>
</dbReference>
<evidence type="ECO:0000313" key="3">
    <source>
        <dbReference type="Proteomes" id="UP000245081"/>
    </source>
</evidence>
<dbReference type="Proteomes" id="UP000245081">
    <property type="component" value="Unassembled WGS sequence"/>
</dbReference>
<name>A0A2R5F5A3_9PROT</name>
<protein>
    <recommendedName>
        <fullName evidence="4">Phosphate ABC transporter substrate-binding protein</fullName>
    </recommendedName>
</protein>